<evidence type="ECO:0000313" key="2">
    <source>
        <dbReference type="EMBL" id="CAJ0589602.1"/>
    </source>
</evidence>
<evidence type="ECO:0000313" key="3">
    <source>
        <dbReference type="Proteomes" id="UP001176961"/>
    </source>
</evidence>
<name>A0AA36DKZ6_CYLNA</name>
<keyword evidence="3" id="KW-1185">Reference proteome</keyword>
<comment type="caution">
    <text evidence="2">The sequence shown here is derived from an EMBL/GenBank/DDBJ whole genome shotgun (WGS) entry which is preliminary data.</text>
</comment>
<organism evidence="2 3">
    <name type="scientific">Cylicocyclus nassatus</name>
    <name type="common">Nematode worm</name>
    <dbReference type="NCBI Taxonomy" id="53992"/>
    <lineage>
        <taxon>Eukaryota</taxon>
        <taxon>Metazoa</taxon>
        <taxon>Ecdysozoa</taxon>
        <taxon>Nematoda</taxon>
        <taxon>Chromadorea</taxon>
        <taxon>Rhabditida</taxon>
        <taxon>Rhabditina</taxon>
        <taxon>Rhabditomorpha</taxon>
        <taxon>Strongyloidea</taxon>
        <taxon>Strongylidae</taxon>
        <taxon>Cylicocyclus</taxon>
    </lineage>
</organism>
<feature type="region of interest" description="Disordered" evidence="1">
    <location>
        <begin position="99"/>
        <end position="119"/>
    </location>
</feature>
<accession>A0AA36DKZ6</accession>
<evidence type="ECO:0000256" key="1">
    <source>
        <dbReference type="SAM" id="MobiDB-lite"/>
    </source>
</evidence>
<protein>
    <submittedName>
        <fullName evidence="2">Uncharacterized protein</fullName>
    </submittedName>
</protein>
<dbReference type="EMBL" id="CATQJL010000001">
    <property type="protein sequence ID" value="CAJ0589602.1"/>
    <property type="molecule type" value="Genomic_DNA"/>
</dbReference>
<dbReference type="AlphaFoldDB" id="A0AA36DKZ6"/>
<sequence>MVIAAAEQRQPAKQCAMARRRRQRVESVSGAGRRAAQRRAEASWLPAESVRRAERPDAAADQQCQARGRGVLVLNITKNNRDSPALANNLLLANGLSCPPSMIGEPPPPPAQSAPGPDWIVCVKN</sequence>
<proteinExistence type="predicted"/>
<gene>
    <name evidence="2" type="ORF">CYNAS_LOCUS1585</name>
</gene>
<dbReference type="Proteomes" id="UP001176961">
    <property type="component" value="Unassembled WGS sequence"/>
</dbReference>
<reference evidence="2" key="1">
    <citation type="submission" date="2023-07" db="EMBL/GenBank/DDBJ databases">
        <authorList>
            <consortium name="CYATHOMIX"/>
        </authorList>
    </citation>
    <scope>NUCLEOTIDE SEQUENCE</scope>
    <source>
        <strain evidence="2">N/A</strain>
    </source>
</reference>
<feature type="region of interest" description="Disordered" evidence="1">
    <location>
        <begin position="1"/>
        <end position="42"/>
    </location>
</feature>